<evidence type="ECO:0000313" key="2">
    <source>
        <dbReference type="Proteomes" id="UP001165082"/>
    </source>
</evidence>
<dbReference type="EMBL" id="BRXZ01008526">
    <property type="protein sequence ID" value="GMI27562.1"/>
    <property type="molecule type" value="Genomic_DNA"/>
</dbReference>
<proteinExistence type="predicted"/>
<dbReference type="AlphaFoldDB" id="A0A9W7G1F9"/>
<accession>A0A9W7G1F9</accession>
<dbReference type="Proteomes" id="UP001165082">
    <property type="component" value="Unassembled WGS sequence"/>
</dbReference>
<reference evidence="1" key="1">
    <citation type="submission" date="2022-07" db="EMBL/GenBank/DDBJ databases">
        <title>Genome analysis of Parmales, a sister group of diatoms, reveals the evolutionary specialization of diatoms from phago-mixotrophs to photoautotrophs.</title>
        <authorList>
            <person name="Ban H."/>
            <person name="Sato S."/>
            <person name="Yoshikawa S."/>
            <person name="Kazumasa Y."/>
            <person name="Nakamura Y."/>
            <person name="Ichinomiya M."/>
            <person name="Saitoh K."/>
            <person name="Sato N."/>
            <person name="Blanc-Mathieu R."/>
            <person name="Endo H."/>
            <person name="Kuwata A."/>
            <person name="Ogata H."/>
        </authorList>
    </citation>
    <scope>NUCLEOTIDE SEQUENCE</scope>
</reference>
<feature type="non-terminal residue" evidence="1">
    <location>
        <position position="74"/>
    </location>
</feature>
<evidence type="ECO:0000313" key="1">
    <source>
        <dbReference type="EMBL" id="GMI27562.1"/>
    </source>
</evidence>
<gene>
    <name evidence="1" type="ORF">TrRE_jg513</name>
</gene>
<organism evidence="1 2">
    <name type="scientific">Triparma retinervis</name>
    <dbReference type="NCBI Taxonomy" id="2557542"/>
    <lineage>
        <taxon>Eukaryota</taxon>
        <taxon>Sar</taxon>
        <taxon>Stramenopiles</taxon>
        <taxon>Ochrophyta</taxon>
        <taxon>Bolidophyceae</taxon>
        <taxon>Parmales</taxon>
        <taxon>Triparmaceae</taxon>
        <taxon>Triparma</taxon>
    </lineage>
</organism>
<sequence>MLLGGVKIEGEKRVGEYGVVKGRKPRGGLVRDEPTKINVRGKEAQTVKVKLAEFGLDDIDLGEDSDDYADLLGA</sequence>
<name>A0A9W7G1F9_9STRA</name>
<protein>
    <submittedName>
        <fullName evidence="1">Uncharacterized protein</fullName>
    </submittedName>
</protein>
<keyword evidence="2" id="KW-1185">Reference proteome</keyword>
<comment type="caution">
    <text evidence="1">The sequence shown here is derived from an EMBL/GenBank/DDBJ whole genome shotgun (WGS) entry which is preliminary data.</text>
</comment>